<feature type="transmembrane region" description="Helical" evidence="1">
    <location>
        <begin position="368"/>
        <end position="387"/>
    </location>
</feature>
<reference evidence="3 4" key="2">
    <citation type="submission" date="2024-05" db="EMBL/GenBank/DDBJ databases">
        <authorList>
            <person name="Chen Y."/>
            <person name="Shah S."/>
            <person name="Dougan E. K."/>
            <person name="Thang M."/>
            <person name="Chan C."/>
        </authorList>
    </citation>
    <scope>NUCLEOTIDE SEQUENCE [LARGE SCALE GENOMIC DNA]</scope>
</reference>
<evidence type="ECO:0000256" key="1">
    <source>
        <dbReference type="SAM" id="Phobius"/>
    </source>
</evidence>
<dbReference type="EMBL" id="CAMXCT010006628">
    <property type="protein sequence ID" value="CAI4017305.1"/>
    <property type="molecule type" value="Genomic_DNA"/>
</dbReference>
<accession>A0A9P1GKC6</accession>
<dbReference type="OrthoDB" id="10474978at2759"/>
<dbReference type="Pfam" id="PF13326">
    <property type="entry name" value="PSII_Pbs27"/>
    <property type="match status" value="1"/>
</dbReference>
<dbReference type="InterPro" id="IPR025585">
    <property type="entry name" value="PSII_Psb27"/>
</dbReference>
<proteinExistence type="predicted"/>
<dbReference type="PANTHER" id="PTHR34041">
    <property type="entry name" value="PHOTOSYSTEM II REPAIR PROTEIN PSB27-H1, CHLOROPLASTIC"/>
    <property type="match status" value="1"/>
</dbReference>
<feature type="transmembrane region" description="Helical" evidence="1">
    <location>
        <begin position="1215"/>
        <end position="1232"/>
    </location>
</feature>
<feature type="transmembrane region" description="Helical" evidence="1">
    <location>
        <begin position="159"/>
        <end position="181"/>
    </location>
</feature>
<feature type="transmembrane region" description="Helical" evidence="1">
    <location>
        <begin position="1089"/>
        <end position="1111"/>
    </location>
</feature>
<dbReference type="EMBL" id="CAMXCT030006628">
    <property type="protein sequence ID" value="CAL4804617.1"/>
    <property type="molecule type" value="Genomic_DNA"/>
</dbReference>
<dbReference type="GO" id="GO:0010206">
    <property type="term" value="P:photosystem II repair"/>
    <property type="evidence" value="ECO:0007669"/>
    <property type="project" value="InterPro"/>
</dbReference>
<dbReference type="PANTHER" id="PTHR34041:SF1">
    <property type="entry name" value="PHOTOSYSTEM II REPAIR PROTEIN PSB27-H1, CHLOROPLASTIC"/>
    <property type="match status" value="1"/>
</dbReference>
<feature type="transmembrane region" description="Helical" evidence="1">
    <location>
        <begin position="1185"/>
        <end position="1203"/>
    </location>
</feature>
<evidence type="ECO:0000313" key="3">
    <source>
        <dbReference type="EMBL" id="CAL4804617.1"/>
    </source>
</evidence>
<sequence length="1249" mass="138186">MENPEDKKEDKAQTHSLLRCLGKRTDCEEFPDYRTFYMKQKYRQDTYQVMKHMKISASLDKGTPNMEKWNTRVKKEMNDWLAIYRRQNVSVGRQSYYSLYSAINTLASHFTSYGPKFPFPNKRRPRFFELCQQVEKCRASGEMVLLLSMGANTSGSQDFVISMALIATALSIWLLECAGSWQLMSCLRLLKKLAPELLALSFGLSLAAALVYCGQHNGGAEIPKEDEALWNDINAEWPVLKTADSLLGIQSMLRLVLLTSALLRDGGNKATSAFAMEPLGFLFLASCTRAALLLASPWEVYHLDGPVGGALNLACEICVVPLTAWLCRPLWRDLYSLSCVLAVMVVCGLLASQQHLALADPGMEYLDVLFSLSQFLDSAVAVTFLLRTCSLWTAARGEFMAYSVMALFFQQLLSAVFMFSSWGQAPFHEVHGIVGKGHPLAMMQTSSLMEVGCYALSSVVFAISTTFHKEQLVYTPLFAELWFENHPADGNIQLEQVGTGVALWDLGSIGDGPYGPWVSWVPWVSVEAFYDVKCDPGFHCVSKATWRTWRSLMISDFGQNHDGNFSEKEVGKEAISIRYNGAFEVGCPARGFSFRTGECSDIGQGAKYHCWSSNRFEAGEDQPCGAEDSGKCLCVKSVSNDGDPMNKESPKHASEVKQGEDLTTATWQVETVKQLKCRQCSQHDQSQEDCISCAPKCDYGTKDLAGLRITGCFDAEKRAFDKKAAEEQAQERLKEATATAPKGEAAVKKALKDYEAKEVPETESKQLSIVPHYRIWNPKEREDMGDLKSPKAESGGYFKGQKLPWETSQRYLSARAWIKEFPHAAPQIQHLLDKVFQILAGKADLSQIPCDGQGTGGGMGQLIVGTETAQKSCNNMQQTAETLAKEIKFENEANGQMVHCVMGDGGRCERLNCYTGNEEITRALDKLKVRQQKMCKAVDEMLSQEEKANGEPPPFEGGSLRAKAGALSNAEVADQVTSSGFSTFAQPSPAQHCMSFVAPSWRFKEASRQCGPWRRRRADCADFLAVLVLLRSQTLPFPALLEDIPAPQRPCHTIQCGVRGSQGNKAHQWKLTRVFGDKMVVTPPSAAHVFVSCAVLEGIFLCVNIGTYSPLIFEMFMPYHLKYTALVFAWWGGTYLGLNAARFGPLVEGPWIFSRALAAPVGVTLGAAGLALADGVAGMGPWPSYWLMIICYSGMSAFDVALARRKLLPPWLLKWKLGISGLIVLSLLFGVLKGRYLEKNATKLILEAE</sequence>
<feature type="transmembrane region" description="Helical" evidence="1">
    <location>
        <begin position="307"/>
        <end position="327"/>
    </location>
</feature>
<keyword evidence="4" id="KW-1185">Reference proteome</keyword>
<feature type="transmembrane region" description="Helical" evidence="1">
    <location>
        <begin position="1123"/>
        <end position="1140"/>
    </location>
</feature>
<comment type="caution">
    <text evidence="2">The sequence shown here is derived from an EMBL/GenBank/DDBJ whole genome shotgun (WGS) entry which is preliminary data.</text>
</comment>
<keyword evidence="1" id="KW-0472">Membrane</keyword>
<dbReference type="Proteomes" id="UP001152797">
    <property type="component" value="Unassembled WGS sequence"/>
</dbReference>
<evidence type="ECO:0000313" key="4">
    <source>
        <dbReference type="Proteomes" id="UP001152797"/>
    </source>
</evidence>
<feature type="transmembrane region" description="Helical" evidence="1">
    <location>
        <begin position="193"/>
        <end position="212"/>
    </location>
</feature>
<protein>
    <submittedName>
        <fullName evidence="3">Photosystem II repair protein PSB27-H1, chloroplastic (Psb27-H1) (Thylakoid lumenal protein PSB27-H1)</fullName>
    </submittedName>
</protein>
<evidence type="ECO:0000313" key="2">
    <source>
        <dbReference type="EMBL" id="CAI4017305.1"/>
    </source>
</evidence>
<dbReference type="GO" id="GO:0010207">
    <property type="term" value="P:photosystem II assembly"/>
    <property type="evidence" value="ECO:0007669"/>
    <property type="project" value="InterPro"/>
</dbReference>
<feature type="transmembrane region" description="Helical" evidence="1">
    <location>
        <begin position="1152"/>
        <end position="1173"/>
    </location>
</feature>
<keyword evidence="1" id="KW-0812">Transmembrane</keyword>
<dbReference type="InterPro" id="IPR038450">
    <property type="entry name" value="PSII_Psb27_sf"/>
</dbReference>
<dbReference type="EMBL" id="CAMXCT020006628">
    <property type="protein sequence ID" value="CAL1170680.1"/>
    <property type="molecule type" value="Genomic_DNA"/>
</dbReference>
<feature type="transmembrane region" description="Helical" evidence="1">
    <location>
        <begin position="334"/>
        <end position="356"/>
    </location>
</feature>
<dbReference type="Gene3D" id="1.20.58.810">
    <property type="entry name" value="Photosystem II Pbs27"/>
    <property type="match status" value="1"/>
</dbReference>
<reference evidence="2" key="1">
    <citation type="submission" date="2022-10" db="EMBL/GenBank/DDBJ databases">
        <authorList>
            <person name="Chen Y."/>
            <person name="Dougan E. K."/>
            <person name="Chan C."/>
            <person name="Rhodes N."/>
            <person name="Thang M."/>
        </authorList>
    </citation>
    <scope>NUCLEOTIDE SEQUENCE</scope>
</reference>
<keyword evidence="1" id="KW-1133">Transmembrane helix</keyword>
<dbReference type="AlphaFoldDB" id="A0A9P1GKC6"/>
<organism evidence="2">
    <name type="scientific">Cladocopium goreaui</name>
    <dbReference type="NCBI Taxonomy" id="2562237"/>
    <lineage>
        <taxon>Eukaryota</taxon>
        <taxon>Sar</taxon>
        <taxon>Alveolata</taxon>
        <taxon>Dinophyceae</taxon>
        <taxon>Suessiales</taxon>
        <taxon>Symbiodiniaceae</taxon>
        <taxon>Cladocopium</taxon>
    </lineage>
</organism>
<dbReference type="GO" id="GO:0009523">
    <property type="term" value="C:photosystem II"/>
    <property type="evidence" value="ECO:0007669"/>
    <property type="project" value="InterPro"/>
</dbReference>
<feature type="transmembrane region" description="Helical" evidence="1">
    <location>
        <begin position="399"/>
        <end position="422"/>
    </location>
</feature>
<feature type="transmembrane region" description="Helical" evidence="1">
    <location>
        <begin position="275"/>
        <end position="295"/>
    </location>
</feature>
<name>A0A9P1GKC6_9DINO</name>
<gene>
    <name evidence="2" type="ORF">C1SCF055_LOCUS41960</name>
</gene>